<protein>
    <recommendedName>
        <fullName evidence="3">histidine kinase</fullName>
        <ecNumber evidence="3">2.7.13.3</ecNumber>
    </recommendedName>
</protein>
<dbReference type="EC" id="2.7.13.3" evidence="3"/>
<feature type="domain" description="Histidine kinase" evidence="15">
    <location>
        <begin position="340"/>
        <end position="530"/>
    </location>
</feature>
<keyword evidence="12" id="KW-0902">Two-component regulatory system</keyword>
<feature type="transmembrane region" description="Helical" evidence="14">
    <location>
        <begin position="172"/>
        <end position="195"/>
    </location>
</feature>
<evidence type="ECO:0000256" key="10">
    <source>
        <dbReference type="ARBA" id="ARBA00022840"/>
    </source>
</evidence>
<evidence type="ECO:0000313" key="18">
    <source>
        <dbReference type="Proteomes" id="UP000198970"/>
    </source>
</evidence>
<evidence type="ECO:0000256" key="14">
    <source>
        <dbReference type="SAM" id="Phobius"/>
    </source>
</evidence>
<dbReference type="InterPro" id="IPR000014">
    <property type="entry name" value="PAS"/>
</dbReference>
<keyword evidence="8" id="KW-0547">Nucleotide-binding</keyword>
<keyword evidence="13 14" id="KW-0472">Membrane</keyword>
<dbReference type="Pfam" id="PF14689">
    <property type="entry name" value="SPOB_a"/>
    <property type="match status" value="1"/>
</dbReference>
<dbReference type="InterPro" id="IPR035965">
    <property type="entry name" value="PAS-like_dom_sf"/>
</dbReference>
<dbReference type="SUPFAM" id="SSF55874">
    <property type="entry name" value="ATPase domain of HSP90 chaperone/DNA topoisomerase II/histidine kinase"/>
    <property type="match status" value="1"/>
</dbReference>
<dbReference type="InterPro" id="IPR029151">
    <property type="entry name" value="Sensor-like_sf"/>
</dbReference>
<keyword evidence="4" id="KW-1003">Cell membrane</keyword>
<dbReference type="CDD" id="cd00130">
    <property type="entry name" value="PAS"/>
    <property type="match status" value="1"/>
</dbReference>
<dbReference type="Pfam" id="PF02518">
    <property type="entry name" value="HATPase_c"/>
    <property type="match status" value="1"/>
</dbReference>
<dbReference type="Proteomes" id="UP000198970">
    <property type="component" value="Chromosome I"/>
</dbReference>
<evidence type="ECO:0000256" key="11">
    <source>
        <dbReference type="ARBA" id="ARBA00022989"/>
    </source>
</evidence>
<comment type="catalytic activity">
    <reaction evidence="1">
        <text>ATP + protein L-histidine = ADP + protein N-phospho-L-histidine.</text>
        <dbReference type="EC" id="2.7.13.3"/>
    </reaction>
</comment>
<evidence type="ECO:0000256" key="9">
    <source>
        <dbReference type="ARBA" id="ARBA00022777"/>
    </source>
</evidence>
<dbReference type="PANTHER" id="PTHR43547">
    <property type="entry name" value="TWO-COMPONENT HISTIDINE KINASE"/>
    <property type="match status" value="1"/>
</dbReference>
<evidence type="ECO:0000256" key="12">
    <source>
        <dbReference type="ARBA" id="ARBA00023012"/>
    </source>
</evidence>
<dbReference type="InterPro" id="IPR033463">
    <property type="entry name" value="sCache_3"/>
</dbReference>
<dbReference type="GO" id="GO:0016301">
    <property type="term" value="F:kinase activity"/>
    <property type="evidence" value="ECO:0007669"/>
    <property type="project" value="UniProtKB-KW"/>
</dbReference>
<dbReference type="RefSeq" id="WP_100042426.1">
    <property type="nucleotide sequence ID" value="NZ_LT630003.1"/>
</dbReference>
<comment type="subcellular location">
    <subcellularLocation>
        <location evidence="2">Cell membrane</location>
        <topology evidence="2">Multi-pass membrane protein</topology>
    </subcellularLocation>
</comment>
<dbReference type="PROSITE" id="PS50112">
    <property type="entry name" value="PAS"/>
    <property type="match status" value="1"/>
</dbReference>
<dbReference type="Pfam" id="PF13426">
    <property type="entry name" value="PAS_9"/>
    <property type="match status" value="1"/>
</dbReference>
<keyword evidence="9 17" id="KW-0418">Kinase</keyword>
<dbReference type="Gene3D" id="3.30.450.20">
    <property type="entry name" value="PAS domain"/>
    <property type="match status" value="2"/>
</dbReference>
<organism evidence="17 18">
    <name type="scientific">Lacrimispora sphenoides JCM 1415</name>
    <dbReference type="NCBI Taxonomy" id="1297793"/>
    <lineage>
        <taxon>Bacteria</taxon>
        <taxon>Bacillati</taxon>
        <taxon>Bacillota</taxon>
        <taxon>Clostridia</taxon>
        <taxon>Lachnospirales</taxon>
        <taxon>Lachnospiraceae</taxon>
        <taxon>Lacrimispora</taxon>
    </lineage>
</organism>
<name>A0ABY1C9X5_9FIRM</name>
<feature type="domain" description="PAS" evidence="16">
    <location>
        <begin position="220"/>
        <end position="255"/>
    </location>
</feature>
<dbReference type="PROSITE" id="PS50109">
    <property type="entry name" value="HIS_KIN"/>
    <property type="match status" value="1"/>
</dbReference>
<evidence type="ECO:0000313" key="17">
    <source>
        <dbReference type="EMBL" id="SET84555.1"/>
    </source>
</evidence>
<feature type="transmembrane region" description="Helical" evidence="14">
    <location>
        <begin position="12"/>
        <end position="36"/>
    </location>
</feature>
<keyword evidence="5" id="KW-0597">Phosphoprotein</keyword>
<gene>
    <name evidence="17" type="ORF">SAMN02745906_2368</name>
</gene>
<keyword evidence="18" id="KW-1185">Reference proteome</keyword>
<reference evidence="17 18" key="1">
    <citation type="submission" date="2016-10" db="EMBL/GenBank/DDBJ databases">
        <authorList>
            <person name="Varghese N."/>
            <person name="Submissions S."/>
        </authorList>
    </citation>
    <scope>NUCLEOTIDE SEQUENCE [LARGE SCALE GENOMIC DNA]</scope>
    <source>
        <strain evidence="17 18">ATCC 19403</strain>
    </source>
</reference>
<evidence type="ECO:0000256" key="6">
    <source>
        <dbReference type="ARBA" id="ARBA00022679"/>
    </source>
</evidence>
<dbReference type="InterPro" id="IPR036890">
    <property type="entry name" value="HATPase_C_sf"/>
</dbReference>
<evidence type="ECO:0000256" key="2">
    <source>
        <dbReference type="ARBA" id="ARBA00004651"/>
    </source>
</evidence>
<keyword evidence="7 14" id="KW-0812">Transmembrane</keyword>
<dbReference type="EMBL" id="LT630003">
    <property type="protein sequence ID" value="SET84555.1"/>
    <property type="molecule type" value="Genomic_DNA"/>
</dbReference>
<dbReference type="SUPFAM" id="SSF55785">
    <property type="entry name" value="PYP-like sensor domain (PAS domain)"/>
    <property type="match status" value="1"/>
</dbReference>
<dbReference type="SUPFAM" id="SSF55890">
    <property type="entry name" value="Sporulation response regulatory protein Spo0B"/>
    <property type="match status" value="1"/>
</dbReference>
<evidence type="ECO:0000256" key="3">
    <source>
        <dbReference type="ARBA" id="ARBA00012438"/>
    </source>
</evidence>
<keyword evidence="11 14" id="KW-1133">Transmembrane helix</keyword>
<evidence type="ECO:0000256" key="4">
    <source>
        <dbReference type="ARBA" id="ARBA00022475"/>
    </source>
</evidence>
<dbReference type="InterPro" id="IPR004358">
    <property type="entry name" value="Sig_transdc_His_kin-like_C"/>
</dbReference>
<dbReference type="SMART" id="SM00387">
    <property type="entry name" value="HATPase_c"/>
    <property type="match status" value="1"/>
</dbReference>
<dbReference type="PANTHER" id="PTHR43547:SF10">
    <property type="entry name" value="SENSOR HISTIDINE KINASE DCUS"/>
    <property type="match status" value="1"/>
</dbReference>
<evidence type="ECO:0000256" key="8">
    <source>
        <dbReference type="ARBA" id="ARBA00022741"/>
    </source>
</evidence>
<keyword evidence="10" id="KW-0067">ATP-binding</keyword>
<proteinExistence type="predicted"/>
<evidence type="ECO:0000259" key="16">
    <source>
        <dbReference type="PROSITE" id="PS50112"/>
    </source>
</evidence>
<keyword evidence="6" id="KW-0808">Transferase</keyword>
<dbReference type="SMART" id="SM00091">
    <property type="entry name" value="PAS"/>
    <property type="match status" value="1"/>
</dbReference>
<dbReference type="InterPro" id="IPR003594">
    <property type="entry name" value="HATPase_dom"/>
</dbReference>
<dbReference type="SUPFAM" id="SSF103190">
    <property type="entry name" value="Sensory domain-like"/>
    <property type="match status" value="1"/>
</dbReference>
<dbReference type="Gene3D" id="1.10.287.130">
    <property type="match status" value="1"/>
</dbReference>
<dbReference type="Pfam" id="PF17203">
    <property type="entry name" value="sCache_3_2"/>
    <property type="match status" value="1"/>
</dbReference>
<sequence length="542" mass="60737">MERKKPMKLQTMLSLFVIAVVFVSIAIIISFVASWMTRSIEKEAKTNVMNVAELVAHSSEVIGALGKKNTQVIASYVDMQLKNLELVDYITVADNQGIRYSHPNPQMIGKAFEGGDEYRVVRLGETYVSEATGTMGKSLRAFAPIYDEHHQEIGFVSVGTLIARIEKAKHMAVFYIMLIGFGGLSAGSVGAFLLANHIKRMLLGLEPDEIAKLYHEKMGILDAIHEGLVAIDQEGRITLMNDSALQILGFNKDEMKDQVIGRGIEEIIPNTRMTNILSTKQAEFDDEQRLHDTLIVTNRIPILNRGQVIGVIASFRDKTEITRLAEELTGVKKLTWSLRAQNHEFMNKLHTIAGLIQLEEYEEALQFISDVARIRTEMSHILTDHIKDSAVSALLLSKYNKAEECRIKLTIDESSRLNKLPCGMNSQDLGSVIGNLIENSLDEVKNDGTGRIDINIAEEKQFLTIRIKDNGKGIPPELHEKIFEQGFSTKEGQRGCGLFIVKKIIEEYGGSIHLTSEEGAQWDITIPMERREELDWSHDCGR</sequence>
<dbReference type="NCBIfam" id="TIGR00229">
    <property type="entry name" value="sensory_box"/>
    <property type="match status" value="1"/>
</dbReference>
<evidence type="ECO:0000259" key="15">
    <source>
        <dbReference type="PROSITE" id="PS50109"/>
    </source>
</evidence>
<dbReference type="Gene3D" id="3.30.565.10">
    <property type="entry name" value="Histidine kinase-like ATPase, C-terminal domain"/>
    <property type="match status" value="1"/>
</dbReference>
<accession>A0ABY1C9X5</accession>
<evidence type="ECO:0000256" key="13">
    <source>
        <dbReference type="ARBA" id="ARBA00023136"/>
    </source>
</evidence>
<dbReference type="InterPro" id="IPR039506">
    <property type="entry name" value="SPOB_a"/>
</dbReference>
<evidence type="ECO:0000256" key="1">
    <source>
        <dbReference type="ARBA" id="ARBA00000085"/>
    </source>
</evidence>
<evidence type="ECO:0000256" key="7">
    <source>
        <dbReference type="ARBA" id="ARBA00022692"/>
    </source>
</evidence>
<dbReference type="InterPro" id="IPR005467">
    <property type="entry name" value="His_kinase_dom"/>
</dbReference>
<dbReference type="InterPro" id="IPR016120">
    <property type="entry name" value="Sig_transdc_His_kin_SpoOB"/>
</dbReference>
<evidence type="ECO:0000256" key="5">
    <source>
        <dbReference type="ARBA" id="ARBA00022553"/>
    </source>
</evidence>
<dbReference type="PRINTS" id="PR00344">
    <property type="entry name" value="BCTRLSENSOR"/>
</dbReference>